<gene>
    <name evidence="13" type="ORF">CJD35_20465</name>
</gene>
<dbReference type="PANTHER" id="PTHR35528">
    <property type="entry name" value="BLL1675 PROTEIN"/>
    <property type="match status" value="1"/>
</dbReference>
<dbReference type="GO" id="GO:0015074">
    <property type="term" value="P:DNA integration"/>
    <property type="evidence" value="ECO:0007669"/>
    <property type="project" value="InterPro"/>
</dbReference>
<evidence type="ECO:0000256" key="11">
    <source>
        <dbReference type="SAM" id="SignalP"/>
    </source>
</evidence>
<evidence type="ECO:0000256" key="5">
    <source>
        <dbReference type="ARBA" id="ARBA00022692"/>
    </source>
</evidence>
<comment type="similarity">
    <text evidence="10">Belongs to the TonB-dependent receptor family.</text>
</comment>
<keyword evidence="6" id="KW-0238">DNA-binding</keyword>
<keyword evidence="7 10" id="KW-0472">Membrane</keyword>
<proteinExistence type="inferred from homology"/>
<dbReference type="InterPro" id="IPR047930">
    <property type="entry name" value="Transpos_IS6"/>
</dbReference>
<dbReference type="PROSITE" id="PS50994">
    <property type="entry name" value="INTEGRASE"/>
    <property type="match status" value="1"/>
</dbReference>
<dbReference type="GO" id="GO:0003677">
    <property type="term" value="F:DNA binding"/>
    <property type="evidence" value="ECO:0007669"/>
    <property type="project" value="UniProtKB-KW"/>
</dbReference>
<dbReference type="GO" id="GO:0032196">
    <property type="term" value="P:transposition"/>
    <property type="evidence" value="ECO:0007669"/>
    <property type="project" value="UniProtKB-KW"/>
</dbReference>
<dbReference type="InterPro" id="IPR036942">
    <property type="entry name" value="Beta-barrel_TonB_sf"/>
</dbReference>
<evidence type="ECO:0000256" key="6">
    <source>
        <dbReference type="ARBA" id="ARBA00023125"/>
    </source>
</evidence>
<dbReference type="Proteomes" id="UP000217141">
    <property type="component" value="Plasmid p2"/>
</dbReference>
<accession>A0A249N0G9</accession>
<keyword evidence="2 10" id="KW-0813">Transport</keyword>
<feature type="signal peptide" evidence="11">
    <location>
        <begin position="1"/>
        <end position="25"/>
    </location>
</feature>
<dbReference type="Gene3D" id="2.40.170.20">
    <property type="entry name" value="TonB-dependent receptor, beta-barrel domain"/>
    <property type="match status" value="1"/>
</dbReference>
<dbReference type="Pfam" id="PF07715">
    <property type="entry name" value="Plug"/>
    <property type="match status" value="1"/>
</dbReference>
<dbReference type="NCBIfam" id="NF033587">
    <property type="entry name" value="transpos_IS6"/>
    <property type="match status" value="1"/>
</dbReference>
<evidence type="ECO:0000256" key="2">
    <source>
        <dbReference type="ARBA" id="ARBA00022448"/>
    </source>
</evidence>
<geneLocation type="plasmid" evidence="13 14">
    <name>p2</name>
</geneLocation>
<dbReference type="Pfam" id="PF13610">
    <property type="entry name" value="DDE_Tnp_IS240"/>
    <property type="match status" value="1"/>
</dbReference>
<keyword evidence="13" id="KW-0614">Plasmid</keyword>
<dbReference type="KEGG" id="shyd:CJD35_20465"/>
<dbReference type="InterPro" id="IPR032874">
    <property type="entry name" value="DDE_dom"/>
</dbReference>
<protein>
    <recommendedName>
        <fullName evidence="12">Integrase catalytic domain-containing protein</fullName>
    </recommendedName>
</protein>
<evidence type="ECO:0000256" key="3">
    <source>
        <dbReference type="ARBA" id="ARBA00022452"/>
    </source>
</evidence>
<dbReference type="PANTHER" id="PTHR35528:SF3">
    <property type="entry name" value="BLL1675 PROTEIN"/>
    <property type="match status" value="1"/>
</dbReference>
<dbReference type="InterPro" id="IPR052183">
    <property type="entry name" value="IS_Transposase"/>
</dbReference>
<evidence type="ECO:0000256" key="7">
    <source>
        <dbReference type="ARBA" id="ARBA00023136"/>
    </source>
</evidence>
<feature type="chain" id="PRO_5012964772" description="Integrase catalytic domain-containing protein" evidence="11">
    <location>
        <begin position="26"/>
        <end position="508"/>
    </location>
</feature>
<dbReference type="SUPFAM" id="SSF56935">
    <property type="entry name" value="Porins"/>
    <property type="match status" value="1"/>
</dbReference>
<evidence type="ECO:0000256" key="10">
    <source>
        <dbReference type="PROSITE-ProRule" id="PRU01360"/>
    </source>
</evidence>
<dbReference type="EMBL" id="CP022748">
    <property type="protein sequence ID" value="ASY46859.1"/>
    <property type="molecule type" value="Genomic_DNA"/>
</dbReference>
<keyword evidence="8" id="KW-0233">DNA recombination</keyword>
<comment type="subcellular location">
    <subcellularLocation>
        <location evidence="1 10">Cell outer membrane</location>
        <topology evidence="1 10">Multi-pass membrane protein</topology>
    </subcellularLocation>
</comment>
<keyword evidence="9 10" id="KW-0998">Cell outer membrane</keyword>
<keyword evidence="4" id="KW-0815">Transposition</keyword>
<evidence type="ECO:0000256" key="1">
    <source>
        <dbReference type="ARBA" id="ARBA00004571"/>
    </source>
</evidence>
<keyword evidence="5 10" id="KW-0812">Transmembrane</keyword>
<keyword evidence="3 10" id="KW-1134">Transmembrane beta strand</keyword>
<evidence type="ECO:0000259" key="12">
    <source>
        <dbReference type="PROSITE" id="PS50994"/>
    </source>
</evidence>
<evidence type="ECO:0000256" key="9">
    <source>
        <dbReference type="ARBA" id="ARBA00023237"/>
    </source>
</evidence>
<feature type="domain" description="Integrase catalytic" evidence="12">
    <location>
        <begin position="306"/>
        <end position="498"/>
    </location>
</feature>
<dbReference type="GO" id="GO:0006310">
    <property type="term" value="P:DNA recombination"/>
    <property type="evidence" value="ECO:0007669"/>
    <property type="project" value="UniProtKB-KW"/>
</dbReference>
<reference evidence="13 14" key="1">
    <citation type="submission" date="2017-08" db="EMBL/GenBank/DDBJ databases">
        <title>Whole Genome Sequence of Sphingobium hydrophobicum C1: Insights into Adaption to the Electronic-waste Contaminated Sediment.</title>
        <authorList>
            <person name="Song D."/>
            <person name="Chen X."/>
            <person name="Xu M."/>
        </authorList>
    </citation>
    <scope>NUCLEOTIDE SEQUENCE [LARGE SCALE GENOMIC DNA]</scope>
    <source>
        <strain evidence="13 14">C1</strain>
        <plasmid evidence="13 14">p2</plasmid>
    </source>
</reference>
<dbReference type="InterPro" id="IPR039426">
    <property type="entry name" value="TonB-dep_rcpt-like"/>
</dbReference>
<dbReference type="InterPro" id="IPR001584">
    <property type="entry name" value="Integrase_cat-core"/>
</dbReference>
<dbReference type="InterPro" id="IPR012337">
    <property type="entry name" value="RNaseH-like_sf"/>
</dbReference>
<keyword evidence="11" id="KW-0732">Signal</keyword>
<dbReference type="InterPro" id="IPR012910">
    <property type="entry name" value="Plug_dom"/>
</dbReference>
<evidence type="ECO:0000256" key="8">
    <source>
        <dbReference type="ARBA" id="ARBA00023172"/>
    </source>
</evidence>
<evidence type="ECO:0000256" key="4">
    <source>
        <dbReference type="ARBA" id="ARBA00022578"/>
    </source>
</evidence>
<evidence type="ECO:0000313" key="13">
    <source>
        <dbReference type="EMBL" id="ASY46859.1"/>
    </source>
</evidence>
<dbReference type="SUPFAM" id="SSF53098">
    <property type="entry name" value="Ribonuclease H-like"/>
    <property type="match status" value="1"/>
</dbReference>
<evidence type="ECO:0000313" key="14">
    <source>
        <dbReference type="Proteomes" id="UP000217141"/>
    </source>
</evidence>
<dbReference type="GO" id="GO:0009279">
    <property type="term" value="C:cell outer membrane"/>
    <property type="evidence" value="ECO:0007669"/>
    <property type="project" value="UniProtKB-SubCell"/>
</dbReference>
<dbReference type="PROSITE" id="PS52016">
    <property type="entry name" value="TONB_DEPENDENT_REC_3"/>
    <property type="match status" value="1"/>
</dbReference>
<name>A0A249N0G9_SPHXE</name>
<sequence>MTKRLKGAASILAVAAGLVAVTAHAQSSYGGDATAADGQLSEIVVTAQKRSENLQDVPLSVSAFSAADLAKQNQRDIQDLAGRVPSLTISPSPSGPGAANISLRGISFQDIEKSFEPGVGVVMDGVYLSTSTGQLLQSFDFQQIEVLRGPQGTLFGKNTTGGALNVTRTRPEPSEPLSGRARVVVGSYGRHDFEGSVSIPVVTDLLAVKVAGFSLNDHGTFYNRTLDRRVSRKNGSVAKIVKLEHAWRRLDDGTMTDFKWRHFQGDVILWAVRWYCRYPISYRDLEEMLAERGISVDHTTIYRWVQCYAPEMEKRLRWFWRRGFDPSWRLDETYVKVRGKWTYLYRAVDKRGDTIDFYLSPTRSAKAAKRFLGKALRGLKHWEKPATLNTDKAPSYGAAITELKREGKLDRETAHRQVKYLNNVIEADHGKLKILIKPVRGFKSIPTAYATIKGFEVMRALRKGQARPWCLQPGIRGEVRLVERAFGIGPSALTEAMGMLNHHFAAAA</sequence>
<dbReference type="AlphaFoldDB" id="A0A249N0G9"/>
<organism evidence="13 14">
    <name type="scientific">Sphingobium xenophagum</name>
    <dbReference type="NCBI Taxonomy" id="121428"/>
    <lineage>
        <taxon>Bacteria</taxon>
        <taxon>Pseudomonadati</taxon>
        <taxon>Pseudomonadota</taxon>
        <taxon>Alphaproteobacteria</taxon>
        <taxon>Sphingomonadales</taxon>
        <taxon>Sphingomonadaceae</taxon>
        <taxon>Sphingobium</taxon>
    </lineage>
</organism>